<dbReference type="AlphaFoldDB" id="A0A6L2PNR1"/>
<evidence type="ECO:0000313" key="4">
    <source>
        <dbReference type="Proteomes" id="UP000502823"/>
    </source>
</evidence>
<dbReference type="InParanoid" id="A0A6L2PNR1"/>
<keyword evidence="4" id="KW-1185">Reference proteome</keyword>
<reference evidence="4" key="1">
    <citation type="submission" date="2020-01" db="EMBL/GenBank/DDBJ databases">
        <title>Draft genome sequence of the Termite Coptotermes fromosanus.</title>
        <authorList>
            <person name="Itakura S."/>
            <person name="Yosikawa Y."/>
            <person name="Umezawa K."/>
        </authorList>
    </citation>
    <scope>NUCLEOTIDE SEQUENCE [LARGE SCALE GENOMIC DNA]</scope>
</reference>
<name>A0A6L2PNR1_COPFO</name>
<protein>
    <submittedName>
        <fullName evidence="3">Uncharacterized protein</fullName>
    </submittedName>
</protein>
<evidence type="ECO:0000256" key="2">
    <source>
        <dbReference type="SAM" id="SignalP"/>
    </source>
</evidence>
<dbReference type="Proteomes" id="UP000502823">
    <property type="component" value="Unassembled WGS sequence"/>
</dbReference>
<evidence type="ECO:0000256" key="1">
    <source>
        <dbReference type="SAM" id="MobiDB-lite"/>
    </source>
</evidence>
<feature type="compositionally biased region" description="Polar residues" evidence="1">
    <location>
        <begin position="438"/>
        <end position="451"/>
    </location>
</feature>
<accession>A0A6L2PNR1</accession>
<feature type="region of interest" description="Disordered" evidence="1">
    <location>
        <begin position="382"/>
        <end position="451"/>
    </location>
</feature>
<keyword evidence="2" id="KW-0732">Signal</keyword>
<evidence type="ECO:0000313" key="3">
    <source>
        <dbReference type="EMBL" id="GFG34251.1"/>
    </source>
</evidence>
<proteinExistence type="predicted"/>
<dbReference type="EMBL" id="BLKM01000470">
    <property type="protein sequence ID" value="GFG34251.1"/>
    <property type="molecule type" value="Genomic_DNA"/>
</dbReference>
<feature type="compositionally biased region" description="Basic and acidic residues" evidence="1">
    <location>
        <begin position="386"/>
        <end position="396"/>
    </location>
</feature>
<feature type="region of interest" description="Disordered" evidence="1">
    <location>
        <begin position="222"/>
        <end position="287"/>
    </location>
</feature>
<feature type="chain" id="PRO_5026812447" evidence="2">
    <location>
        <begin position="26"/>
        <end position="544"/>
    </location>
</feature>
<gene>
    <name evidence="3" type="ORF">Cfor_10693</name>
</gene>
<comment type="caution">
    <text evidence="3">The sequence shown here is derived from an EMBL/GenBank/DDBJ whole genome shotgun (WGS) entry which is preliminary data.</text>
</comment>
<sequence length="544" mass="59281">MPVFAITAYFCIALLMFLRPSGVICKAISMSLECKGCCCCTEDLGTETDTSNEMFSAGSDDSEIMQSEDSSVALHMIQEMTLADGKIVGVNSTTKSPEIQDINNVACCDTQTDTETCWGSTDGSLNHGRTQKALGSSLGKIKQGNTKKFSTTVKQVQFALSGQDPLVQSAVHAEQLMEVSDVVVTQTDTQSTYFSGDTNLQATSSTQTENLSHTPIYTKITDGSSHHQIQMQSNAKSTSSNHQIQTLSNAKSTSNHQIQIQSNAKSNSNDCIQTKSNATSTSDPQQSEIQLNVHSKQHRQQNIQSTCINEYTNEISNTPNPASNLKECITCDLPHLTGTKQEKTTNSSGSSTENMIMNAQSSMEPPDGTCSLPLENPLQVSNITEGHNDQNEEQTGRSRAIGNPAEIFVSKLKNKRGTGESPSTVNNKIRQKADSRATAMSSDRSQTVQNVSKSSVTSTHEKQMEGFQSLSILQDLTAESQCSDKFGLTQSMLTQPEGSFIFGIKKIWLHSASEYVPNYELPEGFWTNKTTPFPKDLLQALENY</sequence>
<feature type="signal peptide" evidence="2">
    <location>
        <begin position="1"/>
        <end position="25"/>
    </location>
</feature>
<organism evidence="3 4">
    <name type="scientific">Coptotermes formosanus</name>
    <name type="common">Formosan subterranean termite</name>
    <dbReference type="NCBI Taxonomy" id="36987"/>
    <lineage>
        <taxon>Eukaryota</taxon>
        <taxon>Metazoa</taxon>
        <taxon>Ecdysozoa</taxon>
        <taxon>Arthropoda</taxon>
        <taxon>Hexapoda</taxon>
        <taxon>Insecta</taxon>
        <taxon>Pterygota</taxon>
        <taxon>Neoptera</taxon>
        <taxon>Polyneoptera</taxon>
        <taxon>Dictyoptera</taxon>
        <taxon>Blattodea</taxon>
        <taxon>Blattoidea</taxon>
        <taxon>Termitoidae</taxon>
        <taxon>Rhinotermitidae</taxon>
        <taxon>Coptotermes</taxon>
    </lineage>
</organism>